<dbReference type="SUPFAM" id="SSF53474">
    <property type="entry name" value="alpha/beta-Hydrolases"/>
    <property type="match status" value="1"/>
</dbReference>
<protein>
    <submittedName>
        <fullName evidence="3">Dipeptidyl aminopeptidase/acylaminoacyl peptidase</fullName>
    </submittedName>
</protein>
<dbReference type="InterPro" id="IPR029058">
    <property type="entry name" value="AB_hydrolase_fold"/>
</dbReference>
<reference evidence="3 4" key="1">
    <citation type="submission" date="2019-03" db="EMBL/GenBank/DDBJ databases">
        <title>Genomic Encyclopedia of Type Strains, Phase IV (KMG-IV): sequencing the most valuable type-strain genomes for metagenomic binning, comparative biology and taxonomic classification.</title>
        <authorList>
            <person name="Goeker M."/>
        </authorList>
    </citation>
    <scope>NUCLEOTIDE SEQUENCE [LARGE SCALE GENOMIC DNA]</scope>
    <source>
        <strain evidence="3 4">DSM 45934</strain>
    </source>
</reference>
<sequence length="577" mass="63263">MTIAGAWPAQRGFAFVSDESGRPQPWLRTWTGQKRMLPVEGAVIRLAWRPDQTRLLAVTDLTGAEDYRLAELDPDTGHVDWIEAKPGVRHEVGVPYSTESQPYSPDGRWLAYASNARDITCFDVYVRDLSTGTSRMVLQGDDRYLPACFSPDSRQLLVLRLHQNTDQDLFARDLDTGQTRHLTPHDGPAKYQPGAWTEDGIYVCTTEGRDYLGVALLVPGRPLTWVATPDADVDNVAVGPQVVWSMTQDQHTILATPTSTIEVRGIASQPYGRDGFVPRFAGDRLLVQVGAADRATELCLVDPVSGESRQLTSYSDDLPDDLVAPQTVWFTNPDGLEISGLLYRPRSATEPVPAVLHIHGGPEGAALPVHDPLIQRLVRAGIAVLAPNVRGSTGRGFAYQRLIYRDWGGGDLADFQACAHFLMSLDWVDGTRLGVYGGSYGGFAALSCLSRLPDHWRAGVAICAPVDLAQSIHTFPPTWRRRAVDWIGDVNDPADAARLAAASPLTHASAIKAPLLLVHGANDTRVRIDGTEQIHQTLTKLGRTVRFIPLTGGHEVSERTELDRIDTATLEWFTTHL</sequence>
<organism evidence="3 4">
    <name type="scientific">Actinocrispum wychmicini</name>
    <dbReference type="NCBI Taxonomy" id="1213861"/>
    <lineage>
        <taxon>Bacteria</taxon>
        <taxon>Bacillati</taxon>
        <taxon>Actinomycetota</taxon>
        <taxon>Actinomycetes</taxon>
        <taxon>Pseudonocardiales</taxon>
        <taxon>Pseudonocardiaceae</taxon>
        <taxon>Actinocrispum</taxon>
    </lineage>
</organism>
<dbReference type="GO" id="GO:0006508">
    <property type="term" value="P:proteolysis"/>
    <property type="evidence" value="ECO:0007669"/>
    <property type="project" value="InterPro"/>
</dbReference>
<keyword evidence="3" id="KW-0645">Protease</keyword>
<dbReference type="PANTHER" id="PTHR42776">
    <property type="entry name" value="SERINE PEPTIDASE S9 FAMILY MEMBER"/>
    <property type="match status" value="1"/>
</dbReference>
<dbReference type="InterPro" id="IPR001375">
    <property type="entry name" value="Peptidase_S9_cat"/>
</dbReference>
<dbReference type="Pfam" id="PF00326">
    <property type="entry name" value="Peptidase_S9"/>
    <property type="match status" value="1"/>
</dbReference>
<name>A0A4R2JLF6_9PSEU</name>
<dbReference type="RefSeq" id="WP_132117793.1">
    <property type="nucleotide sequence ID" value="NZ_SLWS01000004.1"/>
</dbReference>
<keyword evidence="3" id="KW-0031">Aminopeptidase</keyword>
<evidence type="ECO:0000313" key="4">
    <source>
        <dbReference type="Proteomes" id="UP000295680"/>
    </source>
</evidence>
<dbReference type="InterPro" id="IPR011042">
    <property type="entry name" value="6-blade_b-propeller_TolB-like"/>
</dbReference>
<feature type="domain" description="Peptidase S9 prolyl oligopeptidase catalytic" evidence="2">
    <location>
        <begin position="375"/>
        <end position="576"/>
    </location>
</feature>
<dbReference type="Gene3D" id="3.40.50.1820">
    <property type="entry name" value="alpha/beta hydrolase"/>
    <property type="match status" value="1"/>
</dbReference>
<dbReference type="EMBL" id="SLWS01000004">
    <property type="protein sequence ID" value="TCO59697.1"/>
    <property type="molecule type" value="Genomic_DNA"/>
</dbReference>
<evidence type="ECO:0000259" key="2">
    <source>
        <dbReference type="Pfam" id="PF00326"/>
    </source>
</evidence>
<gene>
    <name evidence="3" type="ORF">EV192_104540</name>
</gene>
<dbReference type="AlphaFoldDB" id="A0A4R2JLF6"/>
<keyword evidence="4" id="KW-1185">Reference proteome</keyword>
<dbReference type="SUPFAM" id="SSF82171">
    <property type="entry name" value="DPP6 N-terminal domain-like"/>
    <property type="match status" value="1"/>
</dbReference>
<keyword evidence="1" id="KW-0378">Hydrolase</keyword>
<dbReference type="PANTHER" id="PTHR42776:SF27">
    <property type="entry name" value="DIPEPTIDYL PEPTIDASE FAMILY MEMBER 6"/>
    <property type="match status" value="1"/>
</dbReference>
<dbReference type="Gene3D" id="2.120.10.30">
    <property type="entry name" value="TolB, C-terminal domain"/>
    <property type="match status" value="1"/>
</dbReference>
<comment type="caution">
    <text evidence="3">The sequence shown here is derived from an EMBL/GenBank/DDBJ whole genome shotgun (WGS) entry which is preliminary data.</text>
</comment>
<evidence type="ECO:0000313" key="3">
    <source>
        <dbReference type="EMBL" id="TCO59697.1"/>
    </source>
</evidence>
<dbReference type="OrthoDB" id="128799at2"/>
<dbReference type="GO" id="GO:0004252">
    <property type="term" value="F:serine-type endopeptidase activity"/>
    <property type="evidence" value="ECO:0007669"/>
    <property type="project" value="TreeGrafter"/>
</dbReference>
<accession>A0A4R2JLF6</accession>
<evidence type="ECO:0000256" key="1">
    <source>
        <dbReference type="ARBA" id="ARBA00022801"/>
    </source>
</evidence>
<proteinExistence type="predicted"/>
<dbReference type="Proteomes" id="UP000295680">
    <property type="component" value="Unassembled WGS sequence"/>
</dbReference>
<dbReference type="GO" id="GO:0004177">
    <property type="term" value="F:aminopeptidase activity"/>
    <property type="evidence" value="ECO:0007669"/>
    <property type="project" value="UniProtKB-KW"/>
</dbReference>